<dbReference type="Gene3D" id="3.40.50.1980">
    <property type="entry name" value="Nitrogenase molybdenum iron protein domain"/>
    <property type="match status" value="2"/>
</dbReference>
<dbReference type="EMBL" id="FQZT01000004">
    <property type="protein sequence ID" value="SHJ09322.1"/>
    <property type="molecule type" value="Genomic_DNA"/>
</dbReference>
<evidence type="ECO:0000256" key="1">
    <source>
        <dbReference type="ARBA" id="ARBA00011028"/>
    </source>
</evidence>
<name>A0A1M6GHG0_MALRU</name>
<dbReference type="PANTHER" id="PTHR42953">
    <property type="entry name" value="HIGH-AFFINITY ZINC UPTAKE SYSTEM PROTEIN ZNUA-RELATED"/>
    <property type="match status" value="1"/>
</dbReference>
<proteinExistence type="inferred from homology"/>
<dbReference type="SUPFAM" id="SSF53807">
    <property type="entry name" value="Helical backbone' metal receptor"/>
    <property type="match status" value="1"/>
</dbReference>
<dbReference type="InterPro" id="IPR050492">
    <property type="entry name" value="Bact_metal-bind_prot9"/>
</dbReference>
<keyword evidence="7" id="KW-1185">Reference proteome</keyword>
<feature type="chain" id="PRO_5013087625" evidence="5">
    <location>
        <begin position="21"/>
        <end position="317"/>
    </location>
</feature>
<evidence type="ECO:0000313" key="7">
    <source>
        <dbReference type="Proteomes" id="UP000184171"/>
    </source>
</evidence>
<evidence type="ECO:0000256" key="5">
    <source>
        <dbReference type="SAM" id="SignalP"/>
    </source>
</evidence>
<evidence type="ECO:0000256" key="3">
    <source>
        <dbReference type="ARBA" id="ARBA00022729"/>
    </source>
</evidence>
<dbReference type="Proteomes" id="UP000184171">
    <property type="component" value="Unassembled WGS sequence"/>
</dbReference>
<comment type="similarity">
    <text evidence="1">Belongs to the bacterial solute-binding protein 9 family.</text>
</comment>
<dbReference type="GO" id="GO:0046872">
    <property type="term" value="F:metal ion binding"/>
    <property type="evidence" value="ECO:0007669"/>
    <property type="project" value="InterPro"/>
</dbReference>
<dbReference type="STRING" id="1122189.SAMN02745165_01550"/>
<evidence type="ECO:0000256" key="2">
    <source>
        <dbReference type="ARBA" id="ARBA00022448"/>
    </source>
</evidence>
<feature type="signal peptide" evidence="5">
    <location>
        <begin position="1"/>
        <end position="20"/>
    </location>
</feature>
<evidence type="ECO:0000313" key="6">
    <source>
        <dbReference type="EMBL" id="SHJ09322.1"/>
    </source>
</evidence>
<keyword evidence="2" id="KW-0813">Transport</keyword>
<dbReference type="AlphaFoldDB" id="A0A1M6GHG0"/>
<dbReference type="InterPro" id="IPR006127">
    <property type="entry name" value="ZnuA-like"/>
</dbReference>
<evidence type="ECO:0000256" key="4">
    <source>
        <dbReference type="SAM" id="MobiDB-lite"/>
    </source>
</evidence>
<feature type="region of interest" description="Disordered" evidence="4">
    <location>
        <begin position="125"/>
        <end position="147"/>
    </location>
</feature>
<organism evidence="6 7">
    <name type="scientific">Malonomonas rubra DSM 5091</name>
    <dbReference type="NCBI Taxonomy" id="1122189"/>
    <lineage>
        <taxon>Bacteria</taxon>
        <taxon>Pseudomonadati</taxon>
        <taxon>Thermodesulfobacteriota</taxon>
        <taxon>Desulfuromonadia</taxon>
        <taxon>Desulfuromonadales</taxon>
        <taxon>Geopsychrobacteraceae</taxon>
        <taxon>Malonomonas</taxon>
    </lineage>
</organism>
<dbReference type="Pfam" id="PF01297">
    <property type="entry name" value="ZnuA"/>
    <property type="match status" value="1"/>
</dbReference>
<reference evidence="6 7" key="1">
    <citation type="submission" date="2016-11" db="EMBL/GenBank/DDBJ databases">
        <authorList>
            <person name="Jaros S."/>
            <person name="Januszkiewicz K."/>
            <person name="Wedrychowicz H."/>
        </authorList>
    </citation>
    <scope>NUCLEOTIDE SEQUENCE [LARGE SCALE GENOMIC DNA]</scope>
    <source>
        <strain evidence="6 7">DSM 5091</strain>
    </source>
</reference>
<dbReference type="GO" id="GO:0030001">
    <property type="term" value="P:metal ion transport"/>
    <property type="evidence" value="ECO:0007669"/>
    <property type="project" value="InterPro"/>
</dbReference>
<protein>
    <submittedName>
        <fullName evidence="6">Zinc transport system substrate-binding protein</fullName>
    </submittedName>
</protein>
<sequence>MKKTFLLFVALLPLAVTSFAADSPKVVASIRPIHSLVAGVMQGVAEPQLLVKGGGSPHGYVLRPSEARLLAEADLVVWVGHNLESFLEKPLETVAKDARQLELSEALEGSLLPVRTGGTWESHMRHHDEAEHHHEDAEHHQDGDEETKYNPHLWLSPKLAQLIVEETAQALAAIDPGNSGIYQHNADQLQQQLQQLDRDLAAMLAPVKTVPYVVFHDAYHYFEAAYGLNAVGSITIDPERKPGVKRLLAMREKIKTLEARCVFSEPQFEPKLVATITEGSNARTGQLDPVGTDLVVGPELYFQLLRALAEDLVQGLQ</sequence>
<accession>A0A1M6GHG0</accession>
<keyword evidence="3 5" id="KW-0732">Signal</keyword>
<dbReference type="NCBIfam" id="NF007091">
    <property type="entry name" value="PRK09545.1"/>
    <property type="match status" value="1"/>
</dbReference>
<gene>
    <name evidence="6" type="ORF">SAMN02745165_01550</name>
</gene>
<dbReference type="PANTHER" id="PTHR42953:SF3">
    <property type="entry name" value="HIGH-AFFINITY ZINC UPTAKE SYSTEM PROTEIN ZNUA"/>
    <property type="match status" value="1"/>
</dbReference>